<dbReference type="InterPro" id="IPR020904">
    <property type="entry name" value="Sc_DH/Rdtase_CS"/>
</dbReference>
<evidence type="ECO:0000256" key="2">
    <source>
        <dbReference type="ARBA" id="ARBA00023002"/>
    </source>
</evidence>
<dbReference type="InterPro" id="IPR002347">
    <property type="entry name" value="SDR_fam"/>
</dbReference>
<dbReference type="SMART" id="SM00822">
    <property type="entry name" value="PKS_KR"/>
    <property type="match status" value="1"/>
</dbReference>
<dbReference type="PANTHER" id="PTHR43975">
    <property type="entry name" value="ZGC:101858"/>
    <property type="match status" value="1"/>
</dbReference>
<dbReference type="EMBL" id="FTOF01000002">
    <property type="protein sequence ID" value="SIS41014.1"/>
    <property type="molecule type" value="Genomic_DNA"/>
</dbReference>
<sequence>MKRFDGRTVVITGASGGIGAATARRLHHEGANLVLASRSHAKLQAVAESLDTARTLLVPGDLSAPETCTDLIKQADDAFGQIDGLVNNAGVAWEGSILDESFWDDWREAFAINTEAVIHLCRDVLPHLRQTQGAIVNVSSVAGIGGDWGMSIYSVTKGAVSNLTRALALDEGAHGVRVNAVCPTYVRTELTQYITDSPALVERFTERIPLRRAGEPEEVANAIAFLASDDARFITGVNLPVDGGLTASNGQPVFSSDSITD</sequence>
<feature type="domain" description="Ketoreductase" evidence="3">
    <location>
        <begin position="7"/>
        <end position="184"/>
    </location>
</feature>
<dbReference type="Pfam" id="PF13561">
    <property type="entry name" value="adh_short_C2"/>
    <property type="match status" value="1"/>
</dbReference>
<dbReference type="AlphaFoldDB" id="A0A1N7IVD3"/>
<name>A0A1N7IVD3_9CORY</name>
<accession>A0A1N7IVD3</accession>
<dbReference type="InterPro" id="IPR036291">
    <property type="entry name" value="NAD(P)-bd_dom_sf"/>
</dbReference>
<dbReference type="STRING" id="1161099.SAMN05444817_102141"/>
<dbReference type="GO" id="GO:0016491">
    <property type="term" value="F:oxidoreductase activity"/>
    <property type="evidence" value="ECO:0007669"/>
    <property type="project" value="UniProtKB-KW"/>
</dbReference>
<dbReference type="PANTHER" id="PTHR43975:SF2">
    <property type="entry name" value="EG:BACR7A4.14 PROTEIN-RELATED"/>
    <property type="match status" value="1"/>
</dbReference>
<dbReference type="PRINTS" id="PR00080">
    <property type="entry name" value="SDRFAMILY"/>
</dbReference>
<gene>
    <name evidence="4" type="ORF">SAMN05444817_102141</name>
</gene>
<dbReference type="CDD" id="cd05233">
    <property type="entry name" value="SDR_c"/>
    <property type="match status" value="1"/>
</dbReference>
<keyword evidence="2" id="KW-0560">Oxidoreductase</keyword>
<evidence type="ECO:0000313" key="4">
    <source>
        <dbReference type="EMBL" id="SIS41014.1"/>
    </source>
</evidence>
<dbReference type="OrthoDB" id="517007at2"/>
<dbReference type="Proteomes" id="UP000186292">
    <property type="component" value="Unassembled WGS sequence"/>
</dbReference>
<organism evidence="4 5">
    <name type="scientific">Corynebacterium appendicis CIP 107643</name>
    <dbReference type="NCBI Taxonomy" id="1161099"/>
    <lineage>
        <taxon>Bacteria</taxon>
        <taxon>Bacillati</taxon>
        <taxon>Actinomycetota</taxon>
        <taxon>Actinomycetes</taxon>
        <taxon>Mycobacteriales</taxon>
        <taxon>Corynebacteriaceae</taxon>
        <taxon>Corynebacterium</taxon>
    </lineage>
</organism>
<dbReference type="Gene3D" id="3.40.50.720">
    <property type="entry name" value="NAD(P)-binding Rossmann-like Domain"/>
    <property type="match status" value="1"/>
</dbReference>
<dbReference type="PROSITE" id="PS00061">
    <property type="entry name" value="ADH_SHORT"/>
    <property type="match status" value="1"/>
</dbReference>
<dbReference type="RefSeq" id="WP_076598475.1">
    <property type="nucleotide sequence ID" value="NZ_CP046976.1"/>
</dbReference>
<dbReference type="FunFam" id="3.40.50.720:FF:000084">
    <property type="entry name" value="Short-chain dehydrogenase reductase"/>
    <property type="match status" value="1"/>
</dbReference>
<reference evidence="5" key="1">
    <citation type="submission" date="2017-01" db="EMBL/GenBank/DDBJ databases">
        <authorList>
            <person name="Varghese N."/>
            <person name="Submissions S."/>
        </authorList>
    </citation>
    <scope>NUCLEOTIDE SEQUENCE [LARGE SCALE GENOMIC DNA]</scope>
    <source>
        <strain evidence="5">DSM 44531</strain>
    </source>
</reference>
<evidence type="ECO:0000259" key="3">
    <source>
        <dbReference type="SMART" id="SM00822"/>
    </source>
</evidence>
<dbReference type="InterPro" id="IPR057326">
    <property type="entry name" value="KR_dom"/>
</dbReference>
<protein>
    <submittedName>
        <fullName evidence="4">Meso-butanediol dehydrogenase / (S,S)-butanediol dehydrogenase / diacetyl reductase</fullName>
    </submittedName>
</protein>
<proteinExistence type="inferred from homology"/>
<dbReference type="PRINTS" id="PR00081">
    <property type="entry name" value="GDHRDH"/>
</dbReference>
<dbReference type="NCBIfam" id="NF005559">
    <property type="entry name" value="PRK07231.1"/>
    <property type="match status" value="1"/>
</dbReference>
<comment type="similarity">
    <text evidence="1">Belongs to the short-chain dehydrogenases/reductases (SDR) family.</text>
</comment>
<dbReference type="SUPFAM" id="SSF51735">
    <property type="entry name" value="NAD(P)-binding Rossmann-fold domains"/>
    <property type="match status" value="1"/>
</dbReference>
<evidence type="ECO:0000256" key="1">
    <source>
        <dbReference type="ARBA" id="ARBA00006484"/>
    </source>
</evidence>
<evidence type="ECO:0000313" key="5">
    <source>
        <dbReference type="Proteomes" id="UP000186292"/>
    </source>
</evidence>
<keyword evidence="5" id="KW-1185">Reference proteome</keyword>